<dbReference type="RefSeq" id="WP_128501161.1">
    <property type="nucleotide sequence ID" value="NZ_CP035107.1"/>
</dbReference>
<gene>
    <name evidence="1" type="ORF">EQP59_04670</name>
</gene>
<evidence type="ECO:0008006" key="3">
    <source>
        <dbReference type="Google" id="ProtNLM"/>
    </source>
</evidence>
<reference evidence="1 2" key="1">
    <citation type="submission" date="2019-01" db="EMBL/GenBank/DDBJ databases">
        <title>Whole Genome of Ornithobacterium rhinotracheale FARPER-174b.</title>
        <authorList>
            <person name="Tataje-Lavanda L.A."/>
            <person name="Montalvan A."/>
            <person name="Montesinos R."/>
            <person name="Zimic M."/>
            <person name="Fernandez-Sanchez M."/>
            <person name="Fernandez-Diaz M."/>
        </authorList>
    </citation>
    <scope>NUCLEOTIDE SEQUENCE [LARGE SCALE GENOMIC DNA]</scope>
    <source>
        <strain evidence="1 2">FARPER-174b</strain>
    </source>
</reference>
<name>A0A3R5WZE9_ORNRH</name>
<evidence type="ECO:0000313" key="1">
    <source>
        <dbReference type="EMBL" id="QAR30682.1"/>
    </source>
</evidence>
<dbReference type="InterPro" id="IPR024185">
    <property type="entry name" value="FTHF_cligase-like_sf"/>
</dbReference>
<protein>
    <recommendedName>
        <fullName evidence="3">LUD domain-containing protein</fullName>
    </recommendedName>
</protein>
<organism evidence="1 2">
    <name type="scientific">Ornithobacterium rhinotracheale</name>
    <dbReference type="NCBI Taxonomy" id="28251"/>
    <lineage>
        <taxon>Bacteria</taxon>
        <taxon>Pseudomonadati</taxon>
        <taxon>Bacteroidota</taxon>
        <taxon>Flavobacteriia</taxon>
        <taxon>Flavobacteriales</taxon>
        <taxon>Weeksellaceae</taxon>
        <taxon>Ornithobacterium</taxon>
    </lineage>
</organism>
<evidence type="ECO:0000313" key="2">
    <source>
        <dbReference type="Proteomes" id="UP000287701"/>
    </source>
</evidence>
<sequence>MSNFWEGFKSLFRKNSSSETEEDSHEIDISYPEEISTEERFVTNFTSAGGHFLYCESLKVASSYLKEILEKDRLGPIVCFDEQLQKWLMQLGIYYLKSISPAADSCFIKCISLNAFNGSIVLSSKDLGGRFPKDLPQTFIVFSRFSQIEKSLKDAMIKINRNKENTGSITSIGGTNIDHHSNLENSLKPKIYLLLLEDE</sequence>
<dbReference type="OrthoDB" id="1425114at2"/>
<dbReference type="Proteomes" id="UP000287701">
    <property type="component" value="Chromosome"/>
</dbReference>
<accession>A0A3R5WZE9</accession>
<dbReference type="Gene3D" id="3.40.50.10420">
    <property type="entry name" value="NagB/RpiA/CoA transferase-like"/>
    <property type="match status" value="1"/>
</dbReference>
<dbReference type="SUPFAM" id="SSF100950">
    <property type="entry name" value="NagB/RpiA/CoA transferase-like"/>
    <property type="match status" value="1"/>
</dbReference>
<proteinExistence type="predicted"/>
<dbReference type="AlphaFoldDB" id="A0A3R5WZE9"/>
<dbReference type="EMBL" id="CP035107">
    <property type="protein sequence ID" value="QAR30682.1"/>
    <property type="molecule type" value="Genomic_DNA"/>
</dbReference>
<dbReference type="InterPro" id="IPR037171">
    <property type="entry name" value="NagB/RpiA_transferase-like"/>
</dbReference>